<protein>
    <recommendedName>
        <fullName evidence="9">P-type ATPase N-terminal domain-containing protein</fullName>
    </recommendedName>
</protein>
<feature type="domain" description="P-type ATPase N-terminal" evidence="6">
    <location>
        <begin position="193"/>
        <end position="243"/>
    </location>
</feature>
<dbReference type="EMBL" id="JBCAWK010000005">
    <property type="protein sequence ID" value="KAK8858644.1"/>
    <property type="molecule type" value="Genomic_DNA"/>
</dbReference>
<dbReference type="SUPFAM" id="SSF81665">
    <property type="entry name" value="Calcium ATPase, transmembrane domain M"/>
    <property type="match status" value="1"/>
</dbReference>
<comment type="subcellular location">
    <subcellularLocation>
        <location evidence="1">Endomembrane system</location>
    </subcellularLocation>
</comment>
<feature type="region of interest" description="Disordered" evidence="3">
    <location>
        <begin position="370"/>
        <end position="389"/>
    </location>
</feature>
<evidence type="ECO:0000313" key="8">
    <source>
        <dbReference type="Proteomes" id="UP001388673"/>
    </source>
</evidence>
<evidence type="ECO:0000256" key="4">
    <source>
        <dbReference type="SAM" id="Phobius"/>
    </source>
</evidence>
<comment type="caution">
    <text evidence="7">The sequence shown here is derived from an EMBL/GenBank/DDBJ whole genome shotgun (WGS) entry which is preliminary data.</text>
</comment>
<evidence type="ECO:0000256" key="1">
    <source>
        <dbReference type="ARBA" id="ARBA00004308"/>
    </source>
</evidence>
<dbReference type="GO" id="GO:0045332">
    <property type="term" value="P:phospholipid translocation"/>
    <property type="evidence" value="ECO:0007669"/>
    <property type="project" value="TreeGrafter"/>
</dbReference>
<dbReference type="InterPro" id="IPR023298">
    <property type="entry name" value="ATPase_P-typ_TM_dom_sf"/>
</dbReference>
<sequence length="588" mass="65700">MSTLSTSYASTSTAFEPSSSSSRLRPPSQSYFNPDSDDEDVFDPQSIDPELRLRTVRTAHSVIAESIRAEDHAEKRAKRRRLFRNMTRKASGIVRESRRRKASSDVGTMDSRRGTVTTIGAISETGSSPSTPHTSQLPTASEPSSEKAADEEKKEEQGGWRGFFGKDKSKAAPERRSVYVNLPLPRHLLNEKGEPTVRYVRNKVRTAKYTLITFLPKNLFEQFRRVANIYFLVMVVIQFFSAFGAPNAQIGMLPLVAILGITAIKDGIEDWRRVRLDDEVNNSATTKLGGWKNVNQPRDPRSFVEKLFNLGAVPGRTTKGVRKLREREGSQGNQIVMEAQKSNDDQEEELRDNVVVVNKESYPLETLPSKDVPTFNISESPSDAQNHSGFSQSLMLRKTSSMPSMISRRSVGVMDWGRPGMGSAQWERTLWKKLEVGDIVLLRDNDQIPADVIVLSTSNADGQCFVETKNLDGETNLKIRRALKATSTISSEEDLEHARFVVDSEGPHANLYAYNGVLRYTPADPYGKGEDERAEAITINELLLRGCSLRNTKWVIGMVVYTGQDTKTMINGGETPSKRSKIEKETNL</sequence>
<dbReference type="GeneID" id="92180131"/>
<evidence type="ECO:0000256" key="3">
    <source>
        <dbReference type="SAM" id="MobiDB-lite"/>
    </source>
</evidence>
<feature type="compositionally biased region" description="Low complexity" evidence="3">
    <location>
        <begin position="1"/>
        <end position="30"/>
    </location>
</feature>
<keyword evidence="4" id="KW-0812">Transmembrane</keyword>
<gene>
    <name evidence="7" type="ORF">IAR55_002873</name>
</gene>
<dbReference type="KEGG" id="kne:92180131"/>
<evidence type="ECO:0000313" key="7">
    <source>
        <dbReference type="EMBL" id="KAK8858644.1"/>
    </source>
</evidence>
<organism evidence="7 8">
    <name type="scientific">Kwoniella newhampshirensis</name>
    <dbReference type="NCBI Taxonomy" id="1651941"/>
    <lineage>
        <taxon>Eukaryota</taxon>
        <taxon>Fungi</taxon>
        <taxon>Dikarya</taxon>
        <taxon>Basidiomycota</taxon>
        <taxon>Agaricomycotina</taxon>
        <taxon>Tremellomycetes</taxon>
        <taxon>Tremellales</taxon>
        <taxon>Cryptococcaceae</taxon>
        <taxon>Kwoniella</taxon>
    </lineage>
</organism>
<reference evidence="7 8" key="1">
    <citation type="journal article" date="2024" name="bioRxiv">
        <title>Comparative genomics of Cryptococcus and Kwoniella reveals pathogenesis evolution and contrasting karyotype dynamics via intercentromeric recombination or chromosome fusion.</title>
        <authorList>
            <person name="Coelho M.A."/>
            <person name="David-Palma M."/>
            <person name="Shea T."/>
            <person name="Bowers K."/>
            <person name="McGinley-Smith S."/>
            <person name="Mohammad A.W."/>
            <person name="Gnirke A."/>
            <person name="Yurkov A.M."/>
            <person name="Nowrousian M."/>
            <person name="Sun S."/>
            <person name="Cuomo C.A."/>
            <person name="Heitman J."/>
        </authorList>
    </citation>
    <scope>NUCLEOTIDE SEQUENCE [LARGE SCALE GENOMIC DNA]</scope>
    <source>
        <strain evidence="7 8">CBS 13917</strain>
    </source>
</reference>
<feature type="region of interest" description="Disordered" evidence="3">
    <location>
        <begin position="90"/>
        <end position="169"/>
    </location>
</feature>
<dbReference type="GO" id="GO:0140326">
    <property type="term" value="F:ATPase-coupled intramembrane lipid transporter activity"/>
    <property type="evidence" value="ECO:0007669"/>
    <property type="project" value="TreeGrafter"/>
</dbReference>
<dbReference type="PANTHER" id="PTHR24092:SF180">
    <property type="entry name" value="PHOSPHOLIPID-TRANSPORTING ATPASE DNF1-RELATED"/>
    <property type="match status" value="1"/>
</dbReference>
<dbReference type="InterPro" id="IPR059000">
    <property type="entry name" value="ATPase_P-type_domA"/>
</dbReference>
<keyword evidence="2" id="KW-0813">Transport</keyword>
<dbReference type="PANTHER" id="PTHR24092">
    <property type="entry name" value="PROBABLE PHOSPHOLIPID-TRANSPORTING ATPASE"/>
    <property type="match status" value="1"/>
</dbReference>
<evidence type="ECO:0000256" key="2">
    <source>
        <dbReference type="ARBA" id="ARBA00022448"/>
    </source>
</evidence>
<feature type="compositionally biased region" description="Basic and acidic residues" evidence="3">
    <location>
        <begin position="144"/>
        <end position="169"/>
    </location>
</feature>
<accession>A0AAW0YZG5</accession>
<keyword evidence="4" id="KW-1133">Transmembrane helix</keyword>
<dbReference type="AlphaFoldDB" id="A0AAW0YZG5"/>
<dbReference type="GO" id="GO:0012505">
    <property type="term" value="C:endomembrane system"/>
    <property type="evidence" value="ECO:0007669"/>
    <property type="project" value="UniProtKB-SubCell"/>
</dbReference>
<dbReference type="InterPro" id="IPR032631">
    <property type="entry name" value="P-type_ATPase_N"/>
</dbReference>
<feature type="compositionally biased region" description="Polar residues" evidence="3">
    <location>
        <begin position="375"/>
        <end position="389"/>
    </location>
</feature>
<dbReference type="GO" id="GO:0005886">
    <property type="term" value="C:plasma membrane"/>
    <property type="evidence" value="ECO:0007669"/>
    <property type="project" value="TreeGrafter"/>
</dbReference>
<dbReference type="Gene3D" id="2.70.150.10">
    <property type="entry name" value="Calcium-transporting ATPase, cytoplasmic transduction domain A"/>
    <property type="match status" value="1"/>
</dbReference>
<dbReference type="Pfam" id="PF16209">
    <property type="entry name" value="PhoLip_ATPase_N"/>
    <property type="match status" value="1"/>
</dbReference>
<keyword evidence="8" id="KW-1185">Reference proteome</keyword>
<dbReference type="Proteomes" id="UP001388673">
    <property type="component" value="Unassembled WGS sequence"/>
</dbReference>
<dbReference type="InterPro" id="IPR008250">
    <property type="entry name" value="ATPase_P-typ_transduc_dom_A_sf"/>
</dbReference>
<dbReference type="SUPFAM" id="SSF81653">
    <property type="entry name" value="Calcium ATPase, transduction domain A"/>
    <property type="match status" value="1"/>
</dbReference>
<feature type="compositionally biased region" description="Polar residues" evidence="3">
    <location>
        <begin position="114"/>
        <end position="139"/>
    </location>
</feature>
<proteinExistence type="predicted"/>
<evidence type="ECO:0000259" key="6">
    <source>
        <dbReference type="Pfam" id="PF16209"/>
    </source>
</evidence>
<dbReference type="RefSeq" id="XP_066803485.1">
    <property type="nucleotide sequence ID" value="XM_066945984.1"/>
</dbReference>
<dbReference type="Pfam" id="PF00122">
    <property type="entry name" value="E1-E2_ATPase"/>
    <property type="match status" value="1"/>
</dbReference>
<dbReference type="FunFam" id="2.70.150.10:FF:000152">
    <property type="entry name" value="P-type phospholipid transporter"/>
    <property type="match status" value="1"/>
</dbReference>
<feature type="region of interest" description="Disordered" evidence="3">
    <location>
        <begin position="1"/>
        <end position="48"/>
    </location>
</feature>
<name>A0AAW0YZG5_9TREE</name>
<feature type="transmembrane region" description="Helical" evidence="4">
    <location>
        <begin position="226"/>
        <end position="244"/>
    </location>
</feature>
<feature type="domain" description="P-type ATPase A" evidence="5">
    <location>
        <begin position="425"/>
        <end position="476"/>
    </location>
</feature>
<evidence type="ECO:0000259" key="5">
    <source>
        <dbReference type="Pfam" id="PF00122"/>
    </source>
</evidence>
<keyword evidence="4" id="KW-0472">Membrane</keyword>
<evidence type="ECO:0008006" key="9">
    <source>
        <dbReference type="Google" id="ProtNLM"/>
    </source>
</evidence>